<reference evidence="3" key="1">
    <citation type="submission" date="2016-10" db="EMBL/GenBank/DDBJ databases">
        <authorList>
            <person name="Varghese N."/>
            <person name="Submissions S."/>
        </authorList>
    </citation>
    <scope>NUCLEOTIDE SEQUENCE [LARGE SCALE GENOMIC DNA]</scope>
    <source>
        <strain evidence="3">LMG 24016</strain>
    </source>
</reference>
<proteinExistence type="predicted"/>
<evidence type="ECO:0000313" key="3">
    <source>
        <dbReference type="Proteomes" id="UP000243606"/>
    </source>
</evidence>
<sequence length="46" mass="5221">MRLRQRKRVVARRKPVLTPEKVQAPTDDMPVALTYPIAKGAKPCAY</sequence>
<evidence type="ECO:0000256" key="1">
    <source>
        <dbReference type="SAM" id="MobiDB-lite"/>
    </source>
</evidence>
<dbReference type="EMBL" id="FOQL01000003">
    <property type="protein sequence ID" value="SFI69339.1"/>
    <property type="molecule type" value="Genomic_DNA"/>
</dbReference>
<dbReference type="AlphaFoldDB" id="A0A1I3KA33"/>
<accession>A0A1I3KA33</accession>
<gene>
    <name evidence="2" type="ORF">SAMN05216206_2760</name>
</gene>
<keyword evidence="3" id="KW-1185">Reference proteome</keyword>
<evidence type="ECO:0000313" key="2">
    <source>
        <dbReference type="EMBL" id="SFI69339.1"/>
    </source>
</evidence>
<protein>
    <submittedName>
        <fullName evidence="2">Uncharacterized protein</fullName>
    </submittedName>
</protein>
<name>A0A1I3KA33_9PSED</name>
<feature type="region of interest" description="Disordered" evidence="1">
    <location>
        <begin position="1"/>
        <end position="23"/>
    </location>
</feature>
<organism evidence="2 3">
    <name type="scientific">Pseudomonas guineae</name>
    <dbReference type="NCBI Taxonomy" id="425504"/>
    <lineage>
        <taxon>Bacteria</taxon>
        <taxon>Pseudomonadati</taxon>
        <taxon>Pseudomonadota</taxon>
        <taxon>Gammaproteobacteria</taxon>
        <taxon>Pseudomonadales</taxon>
        <taxon>Pseudomonadaceae</taxon>
        <taxon>Pseudomonas</taxon>
    </lineage>
</organism>
<dbReference type="Proteomes" id="UP000243606">
    <property type="component" value="Unassembled WGS sequence"/>
</dbReference>
<feature type="compositionally biased region" description="Basic residues" evidence="1">
    <location>
        <begin position="1"/>
        <end position="15"/>
    </location>
</feature>
<dbReference type="RefSeq" id="WP_167376760.1">
    <property type="nucleotide sequence ID" value="NZ_FOQL01000003.1"/>
</dbReference>